<dbReference type="InterPro" id="IPR044672">
    <property type="entry name" value="MOCS2A"/>
</dbReference>
<dbReference type="InterPro" id="IPR003749">
    <property type="entry name" value="ThiS/MoaD-like"/>
</dbReference>
<dbReference type="SUPFAM" id="SSF54285">
    <property type="entry name" value="MoaD/ThiS"/>
    <property type="match status" value="1"/>
</dbReference>
<evidence type="ECO:0000256" key="1">
    <source>
        <dbReference type="ARBA" id="ARBA00022741"/>
    </source>
</evidence>
<dbReference type="GO" id="GO:0006777">
    <property type="term" value="P:Mo-molybdopterin cofactor biosynthetic process"/>
    <property type="evidence" value="ECO:0007669"/>
    <property type="project" value="InterPro"/>
</dbReference>
<comment type="caution">
    <text evidence="4">The sequence shown here is derived from an EMBL/GenBank/DDBJ whole genome shotgun (WGS) entry which is preliminary data.</text>
</comment>
<dbReference type="InterPro" id="IPR012675">
    <property type="entry name" value="Beta-grasp_dom_sf"/>
</dbReference>
<organism evidence="4 5">
    <name type="scientific">Gelidibacter algens</name>
    <dbReference type="NCBI Taxonomy" id="49280"/>
    <lineage>
        <taxon>Bacteria</taxon>
        <taxon>Pseudomonadati</taxon>
        <taxon>Bacteroidota</taxon>
        <taxon>Flavobacteriia</taxon>
        <taxon>Flavobacteriales</taxon>
        <taxon>Flavobacteriaceae</taxon>
        <taxon>Gelidibacter</taxon>
    </lineage>
</organism>
<dbReference type="Proteomes" id="UP000248987">
    <property type="component" value="Unassembled WGS sequence"/>
</dbReference>
<reference evidence="4 5" key="1">
    <citation type="submission" date="2018-06" db="EMBL/GenBank/DDBJ databases">
        <title>Genomic Encyclopedia of Archaeal and Bacterial Type Strains, Phase II (KMG-II): from individual species to whole genera.</title>
        <authorList>
            <person name="Goeker M."/>
        </authorList>
    </citation>
    <scope>NUCLEOTIDE SEQUENCE [LARGE SCALE GENOMIC DNA]</scope>
    <source>
        <strain evidence="4 5">DSM 12408</strain>
    </source>
</reference>
<evidence type="ECO:0000256" key="2">
    <source>
        <dbReference type="ARBA" id="ARBA00024200"/>
    </source>
</evidence>
<evidence type="ECO:0000313" key="4">
    <source>
        <dbReference type="EMBL" id="RAJ24680.1"/>
    </source>
</evidence>
<protein>
    <recommendedName>
        <fullName evidence="3">Molybdopterin synthase sulfur carrier subunit</fullName>
    </recommendedName>
</protein>
<dbReference type="STRING" id="49280.A9996_10230"/>
<proteinExistence type="inferred from homology"/>
<dbReference type="RefSeq" id="WP_066434183.1">
    <property type="nucleotide sequence ID" value="NZ_LZRN01000018.1"/>
</dbReference>
<dbReference type="CDD" id="cd00754">
    <property type="entry name" value="Ubl_MoaD"/>
    <property type="match status" value="1"/>
</dbReference>
<evidence type="ECO:0000313" key="5">
    <source>
        <dbReference type="Proteomes" id="UP000248987"/>
    </source>
</evidence>
<comment type="similarity">
    <text evidence="2">Belongs to the MoaD family.</text>
</comment>
<dbReference type="OrthoDB" id="1191081at2"/>
<dbReference type="Pfam" id="PF02597">
    <property type="entry name" value="ThiS"/>
    <property type="match status" value="1"/>
</dbReference>
<dbReference type="GO" id="GO:1990133">
    <property type="term" value="C:molybdopterin adenylyltransferase complex"/>
    <property type="evidence" value="ECO:0007669"/>
    <property type="project" value="TreeGrafter"/>
</dbReference>
<evidence type="ECO:0000256" key="3">
    <source>
        <dbReference type="ARBA" id="ARBA00024247"/>
    </source>
</evidence>
<gene>
    <name evidence="4" type="ORF">LX77_01676</name>
</gene>
<keyword evidence="5" id="KW-1185">Reference proteome</keyword>
<accession>A0A1A7QZH8</accession>
<dbReference type="Gene3D" id="3.10.20.30">
    <property type="match status" value="1"/>
</dbReference>
<dbReference type="EMBL" id="QLLQ01000005">
    <property type="protein sequence ID" value="RAJ24680.1"/>
    <property type="molecule type" value="Genomic_DNA"/>
</dbReference>
<keyword evidence="1" id="KW-0547">Nucleotide-binding</keyword>
<sequence>MKVTVKYFGVIAETVGKSEEVLELEQGLSVKELKDQQIKKYQISDAASLQIAVNQNLNKEVELKDGDEVAFLPPFAGG</sequence>
<dbReference type="GO" id="GO:0000166">
    <property type="term" value="F:nucleotide binding"/>
    <property type="evidence" value="ECO:0007669"/>
    <property type="project" value="UniProtKB-KW"/>
</dbReference>
<dbReference type="AlphaFoldDB" id="A0A1A7QZH8"/>
<dbReference type="PANTHER" id="PTHR33359:SF1">
    <property type="entry name" value="MOLYBDOPTERIN SYNTHASE SULFUR CARRIER SUBUNIT"/>
    <property type="match status" value="1"/>
</dbReference>
<dbReference type="InterPro" id="IPR016155">
    <property type="entry name" value="Mopterin_synth/thiamin_S_b"/>
</dbReference>
<dbReference type="PANTHER" id="PTHR33359">
    <property type="entry name" value="MOLYBDOPTERIN SYNTHASE SULFUR CARRIER SUBUNIT"/>
    <property type="match status" value="1"/>
</dbReference>
<name>A0A1A7QZH8_9FLAO</name>